<dbReference type="GO" id="GO:0010945">
    <property type="term" value="F:coenzyme A diphosphatase activity"/>
    <property type="evidence" value="ECO:0007669"/>
    <property type="project" value="InterPro"/>
</dbReference>
<keyword evidence="4" id="KW-0479">Metal-binding</keyword>
<evidence type="ECO:0000313" key="10">
    <source>
        <dbReference type="WBParaSite" id="SMUV_0000710701-mRNA-1"/>
    </source>
</evidence>
<dbReference type="InterPro" id="IPR000086">
    <property type="entry name" value="NUDIX_hydrolase_dom"/>
</dbReference>
<evidence type="ECO:0000256" key="2">
    <source>
        <dbReference type="ARBA" id="ARBA00001946"/>
    </source>
</evidence>
<dbReference type="STRING" id="451379.A0A0N5AQY0"/>
<dbReference type="SUPFAM" id="SSF55811">
    <property type="entry name" value="Nudix"/>
    <property type="match status" value="1"/>
</dbReference>
<dbReference type="PROSITE" id="PS00893">
    <property type="entry name" value="NUDIX_BOX"/>
    <property type="match status" value="1"/>
</dbReference>
<feature type="domain" description="Nudix hydrolase" evidence="8">
    <location>
        <begin position="50"/>
        <end position="179"/>
    </location>
</feature>
<evidence type="ECO:0000256" key="5">
    <source>
        <dbReference type="ARBA" id="ARBA00022801"/>
    </source>
</evidence>
<name>A0A0N5AQY0_9BILA</name>
<dbReference type="InterPro" id="IPR020084">
    <property type="entry name" value="NUDIX_hydrolase_CS"/>
</dbReference>
<dbReference type="InterPro" id="IPR000059">
    <property type="entry name" value="NUDIX_hydrolase_NudL_CS"/>
</dbReference>
<keyword evidence="9" id="KW-1185">Reference proteome</keyword>
<keyword evidence="6" id="KW-0460">Magnesium</keyword>
<dbReference type="PANTHER" id="PTHR12992">
    <property type="entry name" value="NUDIX HYDROLASE"/>
    <property type="match status" value="1"/>
</dbReference>
<dbReference type="GO" id="GO:0000287">
    <property type="term" value="F:magnesium ion binding"/>
    <property type="evidence" value="ECO:0007669"/>
    <property type="project" value="InterPro"/>
</dbReference>
<dbReference type="GO" id="GO:0030145">
    <property type="term" value="F:manganese ion binding"/>
    <property type="evidence" value="ECO:0007669"/>
    <property type="project" value="InterPro"/>
</dbReference>
<dbReference type="InterPro" id="IPR045121">
    <property type="entry name" value="CoAse"/>
</dbReference>
<dbReference type="Gene3D" id="3.90.79.10">
    <property type="entry name" value="Nucleoside Triphosphate Pyrophosphohydrolase"/>
    <property type="match status" value="1"/>
</dbReference>
<dbReference type="Pfam" id="PF00293">
    <property type="entry name" value="NUDIX"/>
    <property type="match status" value="1"/>
</dbReference>
<evidence type="ECO:0000256" key="7">
    <source>
        <dbReference type="ARBA" id="ARBA00023211"/>
    </source>
</evidence>
<dbReference type="InterPro" id="IPR015797">
    <property type="entry name" value="NUDIX_hydrolase-like_dom_sf"/>
</dbReference>
<accession>A0A0N5AQY0</accession>
<evidence type="ECO:0000313" key="9">
    <source>
        <dbReference type="Proteomes" id="UP000046393"/>
    </source>
</evidence>
<reference evidence="10" key="1">
    <citation type="submission" date="2017-02" db="UniProtKB">
        <authorList>
            <consortium name="WormBaseParasite"/>
        </authorList>
    </citation>
    <scope>IDENTIFICATION</scope>
</reference>
<comment type="cofactor">
    <cofactor evidence="1">
        <name>Mn(2+)</name>
        <dbReference type="ChEBI" id="CHEBI:29035"/>
    </cofactor>
</comment>
<dbReference type="WBParaSite" id="SMUV_0000710701-mRNA-1">
    <property type="protein sequence ID" value="SMUV_0000710701-mRNA-1"/>
    <property type="gene ID" value="SMUV_0000710701"/>
</dbReference>
<proteinExistence type="inferred from homology"/>
<dbReference type="CDD" id="cd03426">
    <property type="entry name" value="NUDIX_CoAse_Nudt7"/>
    <property type="match status" value="1"/>
</dbReference>
<dbReference type="GO" id="GO:0009132">
    <property type="term" value="P:nucleoside diphosphate metabolic process"/>
    <property type="evidence" value="ECO:0007669"/>
    <property type="project" value="InterPro"/>
</dbReference>
<protein>
    <submittedName>
        <fullName evidence="10">Nudix hydrolase domain-containing protein</fullName>
    </submittedName>
</protein>
<dbReference type="Proteomes" id="UP000046393">
    <property type="component" value="Unplaced"/>
</dbReference>
<keyword evidence="7" id="KW-0464">Manganese</keyword>
<dbReference type="PANTHER" id="PTHR12992:SF11">
    <property type="entry name" value="MITOCHONDRIAL COENZYME A DIPHOSPHATASE NUDT8"/>
    <property type="match status" value="1"/>
</dbReference>
<sequence>MTLRIVRRFSNMPLFGEAIREQFVERVQQEHTCWSVETADPSMNASKNVKKSCAVLIPLVNIRDKPCMLFTQRALILRNYRGAVCFPGGHLEPNECPEQGALRESFEEIGLHHEKVNVWGKLRPVYNSHLKCQVTPVVGMIKEDDLKKLKAEFNEVRSVFVVSVGELCSNKSYTKFKFG</sequence>
<evidence type="ECO:0000256" key="4">
    <source>
        <dbReference type="ARBA" id="ARBA00022723"/>
    </source>
</evidence>
<evidence type="ECO:0000256" key="1">
    <source>
        <dbReference type="ARBA" id="ARBA00001936"/>
    </source>
</evidence>
<comment type="similarity">
    <text evidence="3">Belongs to the Nudix hydrolase family. PCD1 subfamily.</text>
</comment>
<evidence type="ECO:0000256" key="6">
    <source>
        <dbReference type="ARBA" id="ARBA00022842"/>
    </source>
</evidence>
<evidence type="ECO:0000259" key="8">
    <source>
        <dbReference type="PROSITE" id="PS51462"/>
    </source>
</evidence>
<organism evidence="9 10">
    <name type="scientific">Syphacia muris</name>
    <dbReference type="NCBI Taxonomy" id="451379"/>
    <lineage>
        <taxon>Eukaryota</taxon>
        <taxon>Metazoa</taxon>
        <taxon>Ecdysozoa</taxon>
        <taxon>Nematoda</taxon>
        <taxon>Chromadorea</taxon>
        <taxon>Rhabditida</taxon>
        <taxon>Spirurina</taxon>
        <taxon>Oxyuridomorpha</taxon>
        <taxon>Oxyuroidea</taxon>
        <taxon>Oxyuridae</taxon>
        <taxon>Syphacia</taxon>
    </lineage>
</organism>
<evidence type="ECO:0000256" key="3">
    <source>
        <dbReference type="ARBA" id="ARBA00006506"/>
    </source>
</evidence>
<keyword evidence="5" id="KW-0378">Hydrolase</keyword>
<dbReference type="PROSITE" id="PS51462">
    <property type="entry name" value="NUDIX"/>
    <property type="match status" value="1"/>
</dbReference>
<dbReference type="PROSITE" id="PS01293">
    <property type="entry name" value="NUDIX_COA"/>
    <property type="match status" value="1"/>
</dbReference>
<dbReference type="AlphaFoldDB" id="A0A0N5AQY0"/>
<comment type="cofactor">
    <cofactor evidence="2">
        <name>Mg(2+)</name>
        <dbReference type="ChEBI" id="CHEBI:18420"/>
    </cofactor>
</comment>